<reference evidence="2" key="2">
    <citation type="submission" date="2015-01" db="EMBL/GenBank/DDBJ databases">
        <title>Evolutionary Origins and Diversification of the Mycorrhizal Mutualists.</title>
        <authorList>
            <consortium name="DOE Joint Genome Institute"/>
            <consortium name="Mycorrhizal Genomics Consortium"/>
            <person name="Kohler A."/>
            <person name="Kuo A."/>
            <person name="Nagy L.G."/>
            <person name="Floudas D."/>
            <person name="Copeland A."/>
            <person name="Barry K.W."/>
            <person name="Cichocki N."/>
            <person name="Veneault-Fourrey C."/>
            <person name="LaButti K."/>
            <person name="Lindquist E.A."/>
            <person name="Lipzen A."/>
            <person name="Lundell T."/>
            <person name="Morin E."/>
            <person name="Murat C."/>
            <person name="Riley R."/>
            <person name="Ohm R."/>
            <person name="Sun H."/>
            <person name="Tunlid A."/>
            <person name="Henrissat B."/>
            <person name="Grigoriev I.V."/>
            <person name="Hibbett D.S."/>
            <person name="Martin F."/>
        </authorList>
    </citation>
    <scope>NUCLEOTIDE SEQUENCE [LARGE SCALE GENOMIC DNA]</scope>
    <source>
        <strain evidence="2">Ve08.2h10</strain>
    </source>
</reference>
<dbReference type="InParanoid" id="A0A0D0C4R1"/>
<dbReference type="Proteomes" id="UP000054538">
    <property type="component" value="Unassembled WGS sequence"/>
</dbReference>
<evidence type="ECO:0000313" key="1">
    <source>
        <dbReference type="EMBL" id="KIK78122.1"/>
    </source>
</evidence>
<feature type="non-terminal residue" evidence="1">
    <location>
        <position position="1"/>
    </location>
</feature>
<name>A0A0D0C4R1_9AGAM</name>
<accession>A0A0D0C4R1</accession>
<keyword evidence="2" id="KW-1185">Reference proteome</keyword>
<dbReference type="AlphaFoldDB" id="A0A0D0C4R1"/>
<reference evidence="1 2" key="1">
    <citation type="submission" date="2014-04" db="EMBL/GenBank/DDBJ databases">
        <authorList>
            <consortium name="DOE Joint Genome Institute"/>
            <person name="Kuo A."/>
            <person name="Kohler A."/>
            <person name="Jargeat P."/>
            <person name="Nagy L.G."/>
            <person name="Floudas D."/>
            <person name="Copeland A."/>
            <person name="Barry K.W."/>
            <person name="Cichocki N."/>
            <person name="Veneault-Fourrey C."/>
            <person name="LaButti K."/>
            <person name="Lindquist E.A."/>
            <person name="Lipzen A."/>
            <person name="Lundell T."/>
            <person name="Morin E."/>
            <person name="Murat C."/>
            <person name="Sun H."/>
            <person name="Tunlid A."/>
            <person name="Henrissat B."/>
            <person name="Grigoriev I.V."/>
            <person name="Hibbett D.S."/>
            <person name="Martin F."/>
            <person name="Nordberg H.P."/>
            <person name="Cantor M.N."/>
            <person name="Hua S.X."/>
        </authorList>
    </citation>
    <scope>NUCLEOTIDE SEQUENCE [LARGE SCALE GENOMIC DNA]</scope>
    <source>
        <strain evidence="1 2">Ve08.2h10</strain>
    </source>
</reference>
<proteinExistence type="predicted"/>
<organism evidence="1 2">
    <name type="scientific">Paxillus rubicundulus Ve08.2h10</name>
    <dbReference type="NCBI Taxonomy" id="930991"/>
    <lineage>
        <taxon>Eukaryota</taxon>
        <taxon>Fungi</taxon>
        <taxon>Dikarya</taxon>
        <taxon>Basidiomycota</taxon>
        <taxon>Agaricomycotina</taxon>
        <taxon>Agaricomycetes</taxon>
        <taxon>Agaricomycetidae</taxon>
        <taxon>Boletales</taxon>
        <taxon>Paxilineae</taxon>
        <taxon>Paxillaceae</taxon>
        <taxon>Paxillus</taxon>
    </lineage>
</organism>
<sequence>SIDHKDQHICCFTHILNICSGHVVEKITDTTLTEIAGKWVSALPQDLNDRQTYQQALTHDPLTLGCAVVASLCASGQHHDVFEEYIKEGNEKGYYSRHRW</sequence>
<dbReference type="EMBL" id="KN826701">
    <property type="protein sequence ID" value="KIK78122.1"/>
    <property type="molecule type" value="Genomic_DNA"/>
</dbReference>
<evidence type="ECO:0000313" key="2">
    <source>
        <dbReference type="Proteomes" id="UP000054538"/>
    </source>
</evidence>
<dbReference type="HOGENOM" id="CLU_2172055_0_0_1"/>
<protein>
    <submittedName>
        <fullName evidence="1">Unplaced genomic scaffold scaffold_1879, whole genome shotgun sequence</fullName>
    </submittedName>
</protein>
<gene>
    <name evidence="1" type="ORF">PAXRUDRAFT_164837</name>
</gene>
<dbReference type="OrthoDB" id="3172935at2759"/>